<dbReference type="GO" id="GO:0003700">
    <property type="term" value="F:DNA-binding transcription factor activity"/>
    <property type="evidence" value="ECO:0007669"/>
    <property type="project" value="InterPro"/>
</dbReference>
<keyword evidence="7" id="KW-1185">Reference proteome</keyword>
<evidence type="ECO:0000256" key="3">
    <source>
        <dbReference type="SAM" id="Coils"/>
    </source>
</evidence>
<dbReference type="SUPFAM" id="SSF47459">
    <property type="entry name" value="HLH, helix-loop-helix DNA-binding domain"/>
    <property type="match status" value="1"/>
</dbReference>
<dbReference type="SMART" id="SM00353">
    <property type="entry name" value="HLH"/>
    <property type="match status" value="1"/>
</dbReference>
<dbReference type="InterPro" id="IPR002418">
    <property type="entry name" value="Tscrpt_reg_Myc"/>
</dbReference>
<evidence type="ECO:0000256" key="1">
    <source>
        <dbReference type="ARBA" id="ARBA00023125"/>
    </source>
</evidence>
<keyword evidence="2" id="KW-0539">Nucleus</keyword>
<feature type="coiled-coil region" evidence="3">
    <location>
        <begin position="356"/>
        <end position="387"/>
    </location>
</feature>
<dbReference type="Ensembl" id="ENSEBUT00000023676.1">
    <property type="protein sequence ID" value="ENSEBUP00000023100.1"/>
    <property type="gene ID" value="ENSEBUG00000014234.1"/>
</dbReference>
<dbReference type="InterPro" id="IPR050433">
    <property type="entry name" value="Myc_transcription_factors"/>
</dbReference>
<dbReference type="Ensembl" id="ENSEBUT00000023668.1">
    <property type="protein sequence ID" value="ENSEBUP00000023092.1"/>
    <property type="gene ID" value="ENSEBUG00000014234.1"/>
</dbReference>
<dbReference type="PROSITE" id="PS50888">
    <property type="entry name" value="BHLH"/>
    <property type="match status" value="1"/>
</dbReference>
<keyword evidence="3" id="KW-0175">Coiled coil</keyword>
<dbReference type="Pfam" id="PF00010">
    <property type="entry name" value="HLH"/>
    <property type="match status" value="1"/>
</dbReference>
<name>A0A8C4QZZ0_EPTBU</name>
<dbReference type="InterPro" id="IPR011598">
    <property type="entry name" value="bHLH_dom"/>
</dbReference>
<dbReference type="OMA" id="PHGKEAP"/>
<dbReference type="InterPro" id="IPR012682">
    <property type="entry name" value="Tscrpt_reg_Myc_N"/>
</dbReference>
<reference evidence="6" key="1">
    <citation type="submission" date="2025-05" db="UniProtKB">
        <authorList>
            <consortium name="Ensembl"/>
        </authorList>
    </citation>
    <scope>IDENTIFICATION</scope>
</reference>
<proteinExistence type="predicted"/>
<sequence>MAYERDLDVMELFLDDDCGLYQSVAPGEDIWKKFGLPLTPPLSPSAPFFPTDSVLDLLDDPPAFQLDNVLSDVVLQDCMWSGFVDRKRLVSGDGVSRGADVGRPRLPADQGVESPSCRASGEPIMRSLDLGEVLGYSAPPLDQDRTSLKAQIKVEELPSPTPGMETPSDSEDDQHEEDTDDDDDDEDDDDDDDDEDEADDEDEEVEIDVVSVEKVPAFALHHLSFGQNTNTAARYGMQRGLGSCAAIKRHQLPVQQQHNYAASPPSPPPAQKASATKRSRIDPLVPTDCLLYGNIAIAPLSTALHCNEDLTKRKTHNILERQRRDSLKRCFTDLRVHVPSVANKERAAKVLILKAATEFTQVLREKENNLEDEKLRLLERRRELVRRLHHLQSV</sequence>
<protein>
    <submittedName>
        <fullName evidence="6">MYCN proto-oncogene, bHLH transcription factor</fullName>
    </submittedName>
</protein>
<evidence type="ECO:0000256" key="2">
    <source>
        <dbReference type="PIRNR" id="PIRNR001705"/>
    </source>
</evidence>
<evidence type="ECO:0000313" key="6">
    <source>
        <dbReference type="Ensembl" id="ENSEBUP00000023092.1"/>
    </source>
</evidence>
<evidence type="ECO:0000313" key="7">
    <source>
        <dbReference type="Proteomes" id="UP000694388"/>
    </source>
</evidence>
<keyword evidence="1 2" id="KW-0238">DNA-binding</keyword>
<dbReference type="PANTHER" id="PTHR45851">
    <property type="entry name" value="MYC PROTO-ONCOGENE"/>
    <property type="match status" value="1"/>
</dbReference>
<dbReference type="Proteomes" id="UP000694388">
    <property type="component" value="Unplaced"/>
</dbReference>
<dbReference type="PIRSF" id="PIRSF001705">
    <property type="entry name" value="Myc_protein"/>
    <property type="match status" value="1"/>
</dbReference>
<organism evidence="6 7">
    <name type="scientific">Eptatretus burgeri</name>
    <name type="common">Inshore hagfish</name>
    <dbReference type="NCBI Taxonomy" id="7764"/>
    <lineage>
        <taxon>Eukaryota</taxon>
        <taxon>Metazoa</taxon>
        <taxon>Chordata</taxon>
        <taxon>Craniata</taxon>
        <taxon>Vertebrata</taxon>
        <taxon>Cyclostomata</taxon>
        <taxon>Myxini</taxon>
        <taxon>Myxiniformes</taxon>
        <taxon>Myxinidae</taxon>
        <taxon>Eptatretinae</taxon>
        <taxon>Eptatretus</taxon>
    </lineage>
</organism>
<comment type="subunit">
    <text evidence="2">Efficient DNA binding requires dimerization with another bHLH protein.</text>
</comment>
<dbReference type="GeneTree" id="ENSGT00940000158432"/>
<dbReference type="Gene3D" id="4.10.280.10">
    <property type="entry name" value="Helix-loop-helix DNA-binding domain"/>
    <property type="match status" value="1"/>
</dbReference>
<accession>A0A8C4QZZ0</accession>
<feature type="domain" description="BHLH" evidence="5">
    <location>
        <begin position="311"/>
        <end position="363"/>
    </location>
</feature>
<dbReference type="GO" id="GO:0003677">
    <property type="term" value="F:DNA binding"/>
    <property type="evidence" value="ECO:0007669"/>
    <property type="project" value="UniProtKB-UniRule"/>
</dbReference>
<feature type="region of interest" description="Disordered" evidence="4">
    <location>
        <begin position="256"/>
        <end position="279"/>
    </location>
</feature>
<dbReference type="PRINTS" id="PR00044">
    <property type="entry name" value="LEUZIPPRMYC"/>
</dbReference>
<dbReference type="Pfam" id="PF01056">
    <property type="entry name" value="Myc_N"/>
    <property type="match status" value="1"/>
</dbReference>
<dbReference type="FunFam" id="4.10.280.10:FF:000019">
    <property type="entry name" value="Myc proto-oncogene protein"/>
    <property type="match status" value="1"/>
</dbReference>
<feature type="compositionally biased region" description="Acidic residues" evidence="4">
    <location>
        <begin position="168"/>
        <end position="207"/>
    </location>
</feature>
<evidence type="ECO:0000259" key="5">
    <source>
        <dbReference type="PROSITE" id="PS50888"/>
    </source>
</evidence>
<dbReference type="InterPro" id="IPR036638">
    <property type="entry name" value="HLH_DNA-bd_sf"/>
</dbReference>
<comment type="subcellular location">
    <subcellularLocation>
        <location evidence="2">Nucleus</location>
    </subcellularLocation>
</comment>
<dbReference type="AlphaFoldDB" id="A0A8C4QZZ0"/>
<dbReference type="CDD" id="cd11400">
    <property type="entry name" value="bHLHzip_Myc"/>
    <property type="match status" value="1"/>
</dbReference>
<feature type="region of interest" description="Disordered" evidence="4">
    <location>
        <begin position="154"/>
        <end position="207"/>
    </location>
</feature>
<dbReference type="GO" id="GO:0046983">
    <property type="term" value="F:protein dimerization activity"/>
    <property type="evidence" value="ECO:0007669"/>
    <property type="project" value="InterPro"/>
</dbReference>
<evidence type="ECO:0000256" key="4">
    <source>
        <dbReference type="SAM" id="MobiDB-lite"/>
    </source>
</evidence>
<feature type="region of interest" description="Disordered" evidence="4">
    <location>
        <begin position="94"/>
        <end position="123"/>
    </location>
</feature>
<dbReference type="GO" id="GO:0005634">
    <property type="term" value="C:nucleus"/>
    <property type="evidence" value="ECO:0007669"/>
    <property type="project" value="UniProtKB-SubCell"/>
</dbReference>